<dbReference type="AlphaFoldDB" id="A0A538TZ97"/>
<feature type="region of interest" description="Disordered" evidence="10">
    <location>
        <begin position="168"/>
        <end position="224"/>
    </location>
</feature>
<evidence type="ECO:0000256" key="4">
    <source>
        <dbReference type="ARBA" id="ARBA00022857"/>
    </source>
</evidence>
<name>A0A538TZ97_UNCEI</name>
<evidence type="ECO:0000256" key="8">
    <source>
        <dbReference type="ARBA" id="ARBA00023209"/>
    </source>
</evidence>
<evidence type="ECO:0000256" key="3">
    <source>
        <dbReference type="ARBA" id="ARBA00022723"/>
    </source>
</evidence>
<organism evidence="11 12">
    <name type="scientific">Eiseniibacteriota bacterium</name>
    <dbReference type="NCBI Taxonomy" id="2212470"/>
    <lineage>
        <taxon>Bacteria</taxon>
        <taxon>Candidatus Eiseniibacteriota</taxon>
    </lineage>
</organism>
<dbReference type="Gene3D" id="1.20.1090.10">
    <property type="entry name" value="Dehydroquinate synthase-like - alpha domain"/>
    <property type="match status" value="1"/>
</dbReference>
<feature type="non-terminal residue" evidence="11">
    <location>
        <position position="1"/>
    </location>
</feature>
<keyword evidence="3" id="KW-0479">Metal-binding</keyword>
<dbReference type="GO" id="GO:0016614">
    <property type="term" value="F:oxidoreductase activity, acting on CH-OH group of donors"/>
    <property type="evidence" value="ECO:0007669"/>
    <property type="project" value="InterPro"/>
</dbReference>
<gene>
    <name evidence="11" type="ORF">E6K80_13225</name>
</gene>
<dbReference type="PANTHER" id="PTHR43616">
    <property type="entry name" value="GLYCEROL DEHYDROGENASE"/>
    <property type="match status" value="1"/>
</dbReference>
<evidence type="ECO:0000256" key="1">
    <source>
        <dbReference type="ARBA" id="ARBA00022490"/>
    </source>
</evidence>
<dbReference type="EMBL" id="VBPA01000356">
    <property type="protein sequence ID" value="TMQ68970.1"/>
    <property type="molecule type" value="Genomic_DNA"/>
</dbReference>
<keyword evidence="8" id="KW-0594">Phospholipid biosynthesis</keyword>
<evidence type="ECO:0000313" key="11">
    <source>
        <dbReference type="EMBL" id="TMQ68970.1"/>
    </source>
</evidence>
<evidence type="ECO:0000256" key="10">
    <source>
        <dbReference type="SAM" id="MobiDB-lite"/>
    </source>
</evidence>
<dbReference type="Proteomes" id="UP000319836">
    <property type="component" value="Unassembled WGS sequence"/>
</dbReference>
<dbReference type="Gene3D" id="3.40.50.1970">
    <property type="match status" value="1"/>
</dbReference>
<keyword evidence="9" id="KW-1208">Phospholipid metabolism</keyword>
<dbReference type="PANTHER" id="PTHR43616:SF5">
    <property type="entry name" value="GLYCEROL DEHYDROGENASE 1"/>
    <property type="match status" value="1"/>
</dbReference>
<reference evidence="11 12" key="1">
    <citation type="journal article" date="2019" name="Nat. Microbiol.">
        <title>Mediterranean grassland soil C-N compound turnover is dependent on rainfall and depth, and is mediated by genomically divergent microorganisms.</title>
        <authorList>
            <person name="Diamond S."/>
            <person name="Andeer P.F."/>
            <person name="Li Z."/>
            <person name="Crits-Christoph A."/>
            <person name="Burstein D."/>
            <person name="Anantharaman K."/>
            <person name="Lane K.R."/>
            <person name="Thomas B.C."/>
            <person name="Pan C."/>
            <person name="Northen T.R."/>
            <person name="Banfield J.F."/>
        </authorList>
    </citation>
    <scope>NUCLEOTIDE SEQUENCE [LARGE SCALE GENOMIC DNA]</scope>
    <source>
        <strain evidence="11">WS_10</strain>
    </source>
</reference>
<dbReference type="Pfam" id="PF13685">
    <property type="entry name" value="Fe-ADH_2"/>
    <property type="match status" value="1"/>
</dbReference>
<accession>A0A538TZ97</accession>
<keyword evidence="1" id="KW-0963">Cytoplasm</keyword>
<protein>
    <submittedName>
        <fullName evidence="11">Iron-containing alcohol dehydrogenase family protein</fullName>
    </submittedName>
</protein>
<keyword evidence="5" id="KW-0560">Oxidoreductase</keyword>
<keyword evidence="4" id="KW-0521">NADP</keyword>
<dbReference type="SUPFAM" id="SSF56796">
    <property type="entry name" value="Dehydroquinate synthase-like"/>
    <property type="match status" value="1"/>
</dbReference>
<dbReference type="InterPro" id="IPR016205">
    <property type="entry name" value="Glycerol_DH"/>
</dbReference>
<dbReference type="GO" id="GO:0046872">
    <property type="term" value="F:metal ion binding"/>
    <property type="evidence" value="ECO:0007669"/>
    <property type="project" value="UniProtKB-KW"/>
</dbReference>
<comment type="caution">
    <text evidence="11">The sequence shown here is derived from an EMBL/GenBank/DDBJ whole genome shotgun (WGS) entry which is preliminary data.</text>
</comment>
<proteinExistence type="predicted"/>
<keyword evidence="2" id="KW-0444">Lipid biosynthesis</keyword>
<evidence type="ECO:0000256" key="9">
    <source>
        <dbReference type="ARBA" id="ARBA00023264"/>
    </source>
</evidence>
<sequence length="224" mass="24014">LVTTLELEELEKAAEALPACAAIIGLGGGQALDVAKFFAWRRGLPLFQVPTATTVNAPFGHRSGVRDRGRVQYLGWAIPEAVYIDFDVVGSAPPGLNQSGVGDILCYHTARRDWELADRLGRTEPKWPFDPALVADAATVMGSVIDALDEIHDGTAAGRGRAFRLLQPRADHGTPLHPRPAGRAGDRRGICAPGQRARADGCGAGPGRRRHPSRGHGRDLGRRR</sequence>
<evidence type="ECO:0000256" key="5">
    <source>
        <dbReference type="ARBA" id="ARBA00023002"/>
    </source>
</evidence>
<dbReference type="InterPro" id="IPR032837">
    <property type="entry name" value="G1PDH"/>
</dbReference>
<keyword evidence="7" id="KW-0443">Lipid metabolism</keyword>
<evidence type="ECO:0000256" key="2">
    <source>
        <dbReference type="ARBA" id="ARBA00022516"/>
    </source>
</evidence>
<evidence type="ECO:0000256" key="7">
    <source>
        <dbReference type="ARBA" id="ARBA00023098"/>
    </source>
</evidence>
<evidence type="ECO:0000313" key="12">
    <source>
        <dbReference type="Proteomes" id="UP000319836"/>
    </source>
</evidence>
<evidence type="ECO:0000256" key="6">
    <source>
        <dbReference type="ARBA" id="ARBA00023027"/>
    </source>
</evidence>
<keyword evidence="6" id="KW-0520">NAD</keyword>
<dbReference type="GO" id="GO:0008654">
    <property type="term" value="P:phospholipid biosynthetic process"/>
    <property type="evidence" value="ECO:0007669"/>
    <property type="project" value="UniProtKB-KW"/>
</dbReference>